<name>A0A8R1HLG0_CAEJA</name>
<dbReference type="EnsemblMetazoa" id="CJA02625.1">
    <property type="protein sequence ID" value="CJA02625.1"/>
    <property type="gene ID" value="WBGene00121829"/>
</dbReference>
<dbReference type="PANTHER" id="PTHR21503:SF49">
    <property type="entry name" value="PROTEIN CBG06869"/>
    <property type="match status" value="1"/>
</dbReference>
<evidence type="ECO:0000259" key="1">
    <source>
        <dbReference type="Pfam" id="PF07735"/>
    </source>
</evidence>
<organism evidence="2 3">
    <name type="scientific">Caenorhabditis japonica</name>
    <dbReference type="NCBI Taxonomy" id="281687"/>
    <lineage>
        <taxon>Eukaryota</taxon>
        <taxon>Metazoa</taxon>
        <taxon>Ecdysozoa</taxon>
        <taxon>Nematoda</taxon>
        <taxon>Chromadorea</taxon>
        <taxon>Rhabditida</taxon>
        <taxon>Rhabditina</taxon>
        <taxon>Rhabditomorpha</taxon>
        <taxon>Rhabditoidea</taxon>
        <taxon>Rhabditidae</taxon>
        <taxon>Peloderinae</taxon>
        <taxon>Caenorhabditis</taxon>
    </lineage>
</organism>
<proteinExistence type="predicted"/>
<evidence type="ECO:0000313" key="2">
    <source>
        <dbReference type="EnsemblMetazoa" id="CJA02625.1"/>
    </source>
</evidence>
<accession>A0A8R1HLG0</accession>
<dbReference type="PANTHER" id="PTHR21503">
    <property type="entry name" value="F-BOX-CONTAINING HYPOTHETICAL PROTEIN C.ELEGANS"/>
    <property type="match status" value="1"/>
</dbReference>
<evidence type="ECO:0000313" key="3">
    <source>
        <dbReference type="Proteomes" id="UP000005237"/>
    </source>
</evidence>
<reference evidence="2" key="2">
    <citation type="submission" date="2022-06" db="UniProtKB">
        <authorList>
            <consortium name="EnsemblMetazoa"/>
        </authorList>
    </citation>
    <scope>IDENTIFICATION</scope>
    <source>
        <strain evidence="2">DF5081</strain>
    </source>
</reference>
<keyword evidence="3" id="KW-1185">Reference proteome</keyword>
<reference evidence="3" key="1">
    <citation type="submission" date="2010-08" db="EMBL/GenBank/DDBJ databases">
        <authorList>
            <consortium name="Caenorhabditis japonica Sequencing Consortium"/>
            <person name="Wilson R.K."/>
        </authorList>
    </citation>
    <scope>NUCLEOTIDE SEQUENCE [LARGE SCALE GENOMIC DNA]</scope>
    <source>
        <strain evidence="3">DF5081</strain>
    </source>
</reference>
<dbReference type="InterPro" id="IPR012885">
    <property type="entry name" value="F-box_Sdz-33"/>
</dbReference>
<feature type="domain" description="Sdz-33 F-box" evidence="1">
    <location>
        <begin position="109"/>
        <end position="163"/>
    </location>
</feature>
<protein>
    <submittedName>
        <fullName evidence="2">FBA_2 domain-containing protein</fullName>
    </submittedName>
</protein>
<dbReference type="AlphaFoldDB" id="A0A8R1HLG0"/>
<dbReference type="Proteomes" id="UP000005237">
    <property type="component" value="Unassembled WGS sequence"/>
</dbReference>
<dbReference type="Pfam" id="PF07735">
    <property type="entry name" value="FBA_2"/>
    <property type="match status" value="1"/>
</dbReference>
<sequence>MKTQQPLINVEEFYCKYPDVEEGIIAVAKHLTFIFQGPVRLNIVPSLIKNLSAFFTEPHFKICEELEIDGDETVTEEQLAQIFENVTVTKKLIIGPETSVKYAIPKILHIEHLVLQTATWMTREHLLQLNCQYSELRDNTFTCEDLEVFAEHWRKNVRSKIERVWFGWDESKPFKLNEKLRVSRWDATKREREIIYTNQDGTRERLDCSDGYDFEREDGMLATFKFEDDVMCPGVHFLVWHERFPERKRLAELPKVLAPYYKQLEEINREYPNSSSLERMLANPSLKYDEFIDTFHILRSMDHEYHPVSLGRSARRRVFDRIYSLIDISD</sequence>